<name>A0AA39SBH4_ACESA</name>
<dbReference type="EMBL" id="JAUESC010000382">
    <property type="protein sequence ID" value="KAK0586335.1"/>
    <property type="molecule type" value="Genomic_DNA"/>
</dbReference>
<comment type="caution">
    <text evidence="2">The sequence shown here is derived from an EMBL/GenBank/DDBJ whole genome shotgun (WGS) entry which is preliminary data.</text>
</comment>
<evidence type="ECO:0000313" key="3">
    <source>
        <dbReference type="Proteomes" id="UP001168877"/>
    </source>
</evidence>
<evidence type="ECO:0000313" key="2">
    <source>
        <dbReference type="EMBL" id="KAK0586335.1"/>
    </source>
</evidence>
<dbReference type="Proteomes" id="UP001168877">
    <property type="component" value="Unassembled WGS sequence"/>
</dbReference>
<evidence type="ECO:0000256" key="1">
    <source>
        <dbReference type="SAM" id="MobiDB-lite"/>
    </source>
</evidence>
<reference evidence="2" key="2">
    <citation type="submission" date="2023-06" db="EMBL/GenBank/DDBJ databases">
        <authorList>
            <person name="Swenson N.G."/>
            <person name="Wegrzyn J.L."/>
            <person name="Mcevoy S.L."/>
        </authorList>
    </citation>
    <scope>NUCLEOTIDE SEQUENCE</scope>
    <source>
        <strain evidence="2">NS2018</strain>
        <tissue evidence="2">Leaf</tissue>
    </source>
</reference>
<dbReference type="AlphaFoldDB" id="A0AA39SBH4"/>
<protein>
    <submittedName>
        <fullName evidence="2">Uncharacterized protein</fullName>
    </submittedName>
</protein>
<sequence>MMACSNFKKEADMASFVIIEEVTFSKTKEEVDLLKLSKIEDADDLFQHQGEGQQPPPTIKEEANGRWPPLSSRRSVDGLERSLQAASLTREKRPRRRRGVDGLERTVSAVGGVDWQGGGNDGRWSPKREPKRERDLILKFSERDLISVVEKNEETFGY</sequence>
<reference evidence="2" key="1">
    <citation type="journal article" date="2022" name="Plant J.">
        <title>Strategies of tolerance reflected in two North American maple genomes.</title>
        <authorList>
            <person name="McEvoy S.L."/>
            <person name="Sezen U.U."/>
            <person name="Trouern-Trend A."/>
            <person name="McMahon S.M."/>
            <person name="Schaberg P.G."/>
            <person name="Yang J."/>
            <person name="Wegrzyn J.L."/>
            <person name="Swenson N.G."/>
        </authorList>
    </citation>
    <scope>NUCLEOTIDE SEQUENCE</scope>
    <source>
        <strain evidence="2">NS2018</strain>
    </source>
</reference>
<gene>
    <name evidence="2" type="ORF">LWI29_005152</name>
</gene>
<accession>A0AA39SBH4</accession>
<organism evidence="2 3">
    <name type="scientific">Acer saccharum</name>
    <name type="common">Sugar maple</name>
    <dbReference type="NCBI Taxonomy" id="4024"/>
    <lineage>
        <taxon>Eukaryota</taxon>
        <taxon>Viridiplantae</taxon>
        <taxon>Streptophyta</taxon>
        <taxon>Embryophyta</taxon>
        <taxon>Tracheophyta</taxon>
        <taxon>Spermatophyta</taxon>
        <taxon>Magnoliopsida</taxon>
        <taxon>eudicotyledons</taxon>
        <taxon>Gunneridae</taxon>
        <taxon>Pentapetalae</taxon>
        <taxon>rosids</taxon>
        <taxon>malvids</taxon>
        <taxon>Sapindales</taxon>
        <taxon>Sapindaceae</taxon>
        <taxon>Hippocastanoideae</taxon>
        <taxon>Acereae</taxon>
        <taxon>Acer</taxon>
    </lineage>
</organism>
<proteinExistence type="predicted"/>
<keyword evidence="3" id="KW-1185">Reference proteome</keyword>
<feature type="region of interest" description="Disordered" evidence="1">
    <location>
        <begin position="47"/>
        <end position="132"/>
    </location>
</feature>